<evidence type="ECO:0000313" key="4">
    <source>
        <dbReference type="Proteomes" id="UP001597197"/>
    </source>
</evidence>
<sequence>MTTGATLTPNQSTHPGLLIKDELAARHLKQVQLANETGIQPTQLNELIKCKKPISYEQAFLIAAALPGVSARHLITLQTNYDLHEFEIQRELKDKVKAIEQWQQIKEVVDVSYFRKENILSSGRVTTDIERLLTALDFKSVTQLISELEKNTPNGIHFRKSGMLKEHKPYVNSWIRYVKHISASQKVAVFDPSCKDELLQSLRKVFLATNVQYNLATTLKKYGVKLVIKHKPDKTPLDGAAFWHENRPVIGLTLRHSRYDNFLFTVFHELGHIFLHFNDKENRETGFVDSLEDTDINYTSSKEAEANTFAKNTLVPADKWDEFTRNKDKGHYSDTYIEKFAKSISVPAQSVLGRLCHEEKMDYKCNSIYKKNNFIP</sequence>
<comment type="similarity">
    <text evidence="1">Belongs to the short-chain fatty acyl-CoA assimilation regulator (ScfR) family.</text>
</comment>
<dbReference type="InterPro" id="IPR052345">
    <property type="entry name" value="Rad_response_metalloprotease"/>
</dbReference>
<name>A0ABW4QY24_9BACT</name>
<dbReference type="Proteomes" id="UP001597197">
    <property type="component" value="Unassembled WGS sequence"/>
</dbReference>
<dbReference type="Gene3D" id="1.10.10.2910">
    <property type="match status" value="1"/>
</dbReference>
<dbReference type="InterPro" id="IPR001387">
    <property type="entry name" value="Cro/C1-type_HTH"/>
</dbReference>
<dbReference type="Gene3D" id="1.10.260.40">
    <property type="entry name" value="lambda repressor-like DNA-binding domains"/>
    <property type="match status" value="1"/>
</dbReference>
<keyword evidence="4" id="KW-1185">Reference proteome</keyword>
<dbReference type="CDD" id="cd00093">
    <property type="entry name" value="HTH_XRE"/>
    <property type="match status" value="1"/>
</dbReference>
<dbReference type="EMBL" id="JBHUFD010000012">
    <property type="protein sequence ID" value="MFD1874518.1"/>
    <property type="molecule type" value="Genomic_DNA"/>
</dbReference>
<organism evidence="3 4">
    <name type="scientific">Hymenobacter bucti</name>
    <dbReference type="NCBI Taxonomy" id="1844114"/>
    <lineage>
        <taxon>Bacteria</taxon>
        <taxon>Pseudomonadati</taxon>
        <taxon>Bacteroidota</taxon>
        <taxon>Cytophagia</taxon>
        <taxon>Cytophagales</taxon>
        <taxon>Hymenobacteraceae</taxon>
        <taxon>Hymenobacter</taxon>
    </lineage>
</organism>
<dbReference type="InterPro" id="IPR010982">
    <property type="entry name" value="Lambda_DNA-bd_dom_sf"/>
</dbReference>
<protein>
    <submittedName>
        <fullName evidence="3">ImmA/IrrE family metallo-endopeptidase</fullName>
    </submittedName>
</protein>
<dbReference type="PANTHER" id="PTHR43236:SF1">
    <property type="entry name" value="BLL7220 PROTEIN"/>
    <property type="match status" value="1"/>
</dbReference>
<dbReference type="PROSITE" id="PS50943">
    <property type="entry name" value="HTH_CROC1"/>
    <property type="match status" value="1"/>
</dbReference>
<evidence type="ECO:0000259" key="2">
    <source>
        <dbReference type="PROSITE" id="PS50943"/>
    </source>
</evidence>
<reference evidence="4" key="1">
    <citation type="journal article" date="2019" name="Int. J. Syst. Evol. Microbiol.">
        <title>The Global Catalogue of Microorganisms (GCM) 10K type strain sequencing project: providing services to taxonomists for standard genome sequencing and annotation.</title>
        <authorList>
            <consortium name="The Broad Institute Genomics Platform"/>
            <consortium name="The Broad Institute Genome Sequencing Center for Infectious Disease"/>
            <person name="Wu L."/>
            <person name="Ma J."/>
        </authorList>
    </citation>
    <scope>NUCLEOTIDE SEQUENCE [LARGE SCALE GENOMIC DNA]</scope>
    <source>
        <strain evidence="4">CGMCC 1.15795</strain>
    </source>
</reference>
<comment type="caution">
    <text evidence="3">The sequence shown here is derived from an EMBL/GenBank/DDBJ whole genome shotgun (WGS) entry which is preliminary data.</text>
</comment>
<proteinExistence type="inferred from homology"/>
<dbReference type="InterPro" id="IPR010359">
    <property type="entry name" value="IrrE_HExxH"/>
</dbReference>
<accession>A0ABW4QY24</accession>
<evidence type="ECO:0000256" key="1">
    <source>
        <dbReference type="ARBA" id="ARBA00007227"/>
    </source>
</evidence>
<dbReference type="RefSeq" id="WP_382316391.1">
    <property type="nucleotide sequence ID" value="NZ_JBHUFD010000012.1"/>
</dbReference>
<dbReference type="PANTHER" id="PTHR43236">
    <property type="entry name" value="ANTITOXIN HIGA1"/>
    <property type="match status" value="1"/>
</dbReference>
<dbReference type="SUPFAM" id="SSF47413">
    <property type="entry name" value="lambda repressor-like DNA-binding domains"/>
    <property type="match status" value="1"/>
</dbReference>
<gene>
    <name evidence="3" type="ORF">ACFSDX_18900</name>
</gene>
<dbReference type="Pfam" id="PF06114">
    <property type="entry name" value="Peptidase_M78"/>
    <property type="match status" value="1"/>
</dbReference>
<feature type="domain" description="HTH cro/C1-type" evidence="2">
    <location>
        <begin position="19"/>
        <end position="74"/>
    </location>
</feature>
<evidence type="ECO:0000313" key="3">
    <source>
        <dbReference type="EMBL" id="MFD1874518.1"/>
    </source>
</evidence>